<dbReference type="FunFam" id="3.90.70.10:FF:000021">
    <property type="entry name" value="Bleomycin hydrolase"/>
    <property type="match status" value="1"/>
</dbReference>
<feature type="active site" evidence="10">
    <location>
        <position position="413"/>
    </location>
</feature>
<keyword evidence="5 9" id="KW-0963">Cytoplasm</keyword>
<feature type="active site" evidence="10">
    <location>
        <position position="435"/>
    </location>
</feature>
<sequence length="494" mass="56862">MRALALCTCFYGCGNGESASKKSCSQPAVSCLRNCLETASSAAPPIQNDVIEQWKRNFYKDPKNLLAQNVCVKNDPFELSISKAYSHKVHHVFTHKIECEGKPITHQKGSSRCWIFAGLNCMRVPFMKQYNLDEFEFSQAHLFYWDKVERCYNFLNNYVELTHRGEKTDDRLMSFLLKNPLDEGGQWSMLINLINKYGVMPKKNFPETYSCELSLRMNMALKSKLREYAKILRDLIADRKSTEEIKSKIDEQMLELYNIIGICLGIPDETFTWEYYDKSKKYQSVGPISSLEFYEKLVKPYYNVDDKLCIVNDPRPTSLYGRMYTVEYLNNVVGGQQVSYNNQPIEILMDLVVKSIKNGEPVWFGCDVGKRSHRKNGILDLKINDFKLVFGVDIQTPLRKEDRLMYGESAMTHAMAFTAVLLDENGDATKFRVENSWGDDPGEKGYIVMSSDWFKEFVYLVAIDKSLLSDDVLKVFEEKPIVLPAWDPMGTLAQ</sequence>
<dbReference type="GO" id="GO:0005737">
    <property type="term" value="C:cytoplasm"/>
    <property type="evidence" value="ECO:0007669"/>
    <property type="project" value="UniProtKB-SubCell"/>
</dbReference>
<evidence type="ECO:0000256" key="8">
    <source>
        <dbReference type="ARBA" id="ARBA00022807"/>
    </source>
</evidence>
<dbReference type="PIRSF" id="PIRSF005700">
    <property type="entry name" value="PepC"/>
    <property type="match status" value="1"/>
</dbReference>
<evidence type="ECO:0000256" key="3">
    <source>
        <dbReference type="ARBA" id="ARBA00012465"/>
    </source>
</evidence>
<gene>
    <name evidence="11" type="primary">BLMH</name>
    <name evidence="11" type="ORF">Bhyg_13443</name>
</gene>
<evidence type="ECO:0000256" key="6">
    <source>
        <dbReference type="ARBA" id="ARBA00022670"/>
    </source>
</evidence>
<dbReference type="EMBL" id="WJQU01000004">
    <property type="protein sequence ID" value="KAJ6634862.1"/>
    <property type="molecule type" value="Genomic_DNA"/>
</dbReference>
<dbReference type="GO" id="GO:0043418">
    <property type="term" value="P:homocysteine catabolic process"/>
    <property type="evidence" value="ECO:0007669"/>
    <property type="project" value="TreeGrafter"/>
</dbReference>
<evidence type="ECO:0000256" key="4">
    <source>
        <dbReference type="ARBA" id="ARBA00022227"/>
    </source>
</evidence>
<dbReference type="PANTHER" id="PTHR10363">
    <property type="entry name" value="BLEOMYCIN HYDROLASE"/>
    <property type="match status" value="1"/>
</dbReference>
<evidence type="ECO:0000313" key="12">
    <source>
        <dbReference type="Proteomes" id="UP001151699"/>
    </source>
</evidence>
<comment type="catalytic activity">
    <reaction evidence="1 9">
        <text>Inactivates bleomycin B2 (a cytotoxic glycometallopeptide) by hydrolysis of a carboxyamide bond of beta-aminoalanine, but also shows general aminopeptidase activity. The specificity varies somewhat with source, but amino acid arylamides of Met, Leu and Ala are preferred.</text>
        <dbReference type="EC" id="3.4.22.40"/>
    </reaction>
</comment>
<dbReference type="CDD" id="cd00585">
    <property type="entry name" value="Peptidase_C1B"/>
    <property type="match status" value="1"/>
</dbReference>
<dbReference type="EC" id="3.4.22.40" evidence="3 9"/>
<evidence type="ECO:0000256" key="1">
    <source>
        <dbReference type="ARBA" id="ARBA00000423"/>
    </source>
</evidence>
<dbReference type="GO" id="GO:0006508">
    <property type="term" value="P:proteolysis"/>
    <property type="evidence" value="ECO:0007669"/>
    <property type="project" value="UniProtKB-KW"/>
</dbReference>
<organism evidence="11 12">
    <name type="scientific">Pseudolycoriella hygida</name>
    <dbReference type="NCBI Taxonomy" id="35572"/>
    <lineage>
        <taxon>Eukaryota</taxon>
        <taxon>Metazoa</taxon>
        <taxon>Ecdysozoa</taxon>
        <taxon>Arthropoda</taxon>
        <taxon>Hexapoda</taxon>
        <taxon>Insecta</taxon>
        <taxon>Pterygota</taxon>
        <taxon>Neoptera</taxon>
        <taxon>Endopterygota</taxon>
        <taxon>Diptera</taxon>
        <taxon>Nematocera</taxon>
        <taxon>Sciaroidea</taxon>
        <taxon>Sciaridae</taxon>
        <taxon>Pseudolycoriella</taxon>
    </lineage>
</organism>
<accession>A0A9Q0MN04</accession>
<feature type="active site" evidence="10">
    <location>
        <position position="113"/>
    </location>
</feature>
<dbReference type="GO" id="GO:0070005">
    <property type="term" value="F:cysteine-type aminopeptidase activity"/>
    <property type="evidence" value="ECO:0007669"/>
    <property type="project" value="InterPro"/>
</dbReference>
<evidence type="ECO:0000256" key="2">
    <source>
        <dbReference type="ARBA" id="ARBA00004496"/>
    </source>
</evidence>
<dbReference type="InterPro" id="IPR004134">
    <property type="entry name" value="Peptidase_C1B"/>
</dbReference>
<dbReference type="SUPFAM" id="SSF54001">
    <property type="entry name" value="Cysteine proteinases"/>
    <property type="match status" value="1"/>
</dbReference>
<comment type="caution">
    <text evidence="11">The sequence shown here is derived from an EMBL/GenBank/DDBJ whole genome shotgun (WGS) entry which is preliminary data.</text>
</comment>
<dbReference type="GO" id="GO:0004197">
    <property type="term" value="F:cysteine-type endopeptidase activity"/>
    <property type="evidence" value="ECO:0007669"/>
    <property type="project" value="UniProtKB-EC"/>
</dbReference>
<keyword evidence="12" id="KW-1185">Reference proteome</keyword>
<dbReference type="Proteomes" id="UP001151699">
    <property type="component" value="Chromosome C"/>
</dbReference>
<comment type="subcellular location">
    <subcellularLocation>
        <location evidence="2 9">Cytoplasm</location>
    </subcellularLocation>
</comment>
<dbReference type="GO" id="GO:0009636">
    <property type="term" value="P:response to toxic substance"/>
    <property type="evidence" value="ECO:0007669"/>
    <property type="project" value="TreeGrafter"/>
</dbReference>
<evidence type="ECO:0000256" key="9">
    <source>
        <dbReference type="PIRNR" id="PIRNR005700"/>
    </source>
</evidence>
<comment type="similarity">
    <text evidence="9">Belongs to the peptidase C1 family.</text>
</comment>
<protein>
    <recommendedName>
        <fullName evidence="4 9">Bleomycin hydrolase</fullName>
        <ecNumber evidence="3 9">3.4.22.40</ecNumber>
    </recommendedName>
</protein>
<dbReference type="AlphaFoldDB" id="A0A9Q0MN04"/>
<reference evidence="11" key="1">
    <citation type="submission" date="2022-07" db="EMBL/GenBank/DDBJ databases">
        <authorList>
            <person name="Trinca V."/>
            <person name="Uliana J.V.C."/>
            <person name="Torres T.T."/>
            <person name="Ward R.J."/>
            <person name="Monesi N."/>
        </authorList>
    </citation>
    <scope>NUCLEOTIDE SEQUENCE</scope>
    <source>
        <strain evidence="11">HSMRA1968</strain>
        <tissue evidence="11">Whole embryos</tissue>
    </source>
</reference>
<name>A0A9Q0MN04_9DIPT</name>
<evidence type="ECO:0000256" key="7">
    <source>
        <dbReference type="ARBA" id="ARBA00022801"/>
    </source>
</evidence>
<keyword evidence="6 9" id="KW-0645">Protease</keyword>
<dbReference type="OrthoDB" id="2666448at2759"/>
<dbReference type="PANTHER" id="PTHR10363:SF2">
    <property type="entry name" value="BLEOMYCIN HYDROLASE"/>
    <property type="match status" value="1"/>
</dbReference>
<keyword evidence="8 9" id="KW-0788">Thiol protease</keyword>
<evidence type="ECO:0000256" key="5">
    <source>
        <dbReference type="ARBA" id="ARBA00022490"/>
    </source>
</evidence>
<dbReference type="InterPro" id="IPR038765">
    <property type="entry name" value="Papain-like_cys_pep_sf"/>
</dbReference>
<evidence type="ECO:0000256" key="10">
    <source>
        <dbReference type="PIRSR" id="PIRSR005700-1"/>
    </source>
</evidence>
<dbReference type="Pfam" id="PF03051">
    <property type="entry name" value="Peptidase_C1_2"/>
    <property type="match status" value="1"/>
</dbReference>
<evidence type="ECO:0000313" key="11">
    <source>
        <dbReference type="EMBL" id="KAJ6634862.1"/>
    </source>
</evidence>
<keyword evidence="7 9" id="KW-0378">Hydrolase</keyword>
<dbReference type="Gene3D" id="3.90.70.10">
    <property type="entry name" value="Cysteine proteinases"/>
    <property type="match status" value="1"/>
</dbReference>
<proteinExistence type="inferred from homology"/>